<proteinExistence type="predicted"/>
<evidence type="ECO:0000313" key="2">
    <source>
        <dbReference type="EMBL" id="PTB58699.1"/>
    </source>
</evidence>
<sequence>MAPRIPDVLLWTWPILVLSAVQLPSRPLARVSPQRKPSWDKQRWNHCEIQWTNSSINHRLHVQGRQKGQRAIWELTRILIFLASFVLLQLRS</sequence>
<protein>
    <recommendedName>
        <fullName evidence="4">Secreted protein</fullName>
    </recommendedName>
</protein>
<evidence type="ECO:0000313" key="3">
    <source>
        <dbReference type="Proteomes" id="UP000241690"/>
    </source>
</evidence>
<dbReference type="RefSeq" id="XP_024778376.1">
    <property type="nucleotide sequence ID" value="XM_024916785.1"/>
</dbReference>
<accession>A0A2T4ANQ6</accession>
<evidence type="ECO:0008006" key="4">
    <source>
        <dbReference type="Google" id="ProtNLM"/>
    </source>
</evidence>
<dbReference type="GeneID" id="36625354"/>
<feature type="chain" id="PRO_5015666175" description="Secreted protein" evidence="1">
    <location>
        <begin position="20"/>
        <end position="92"/>
    </location>
</feature>
<name>A0A2T4ANQ6_TRIHA</name>
<reference evidence="2 3" key="1">
    <citation type="submission" date="2016-07" db="EMBL/GenBank/DDBJ databases">
        <title>Multiple horizontal gene transfer events from other fungi enriched the ability of initially mycotrophic Trichoderma (Ascomycota) to feed on dead plant biomass.</title>
        <authorList>
            <consortium name="DOE Joint Genome Institute"/>
            <person name="Aerts A."/>
            <person name="Atanasova L."/>
            <person name="Chenthamara K."/>
            <person name="Zhang J."/>
            <person name="Grujic M."/>
            <person name="Henrissat B."/>
            <person name="Kuo A."/>
            <person name="Salamov A."/>
            <person name="Lipzen A."/>
            <person name="Labutti K."/>
            <person name="Barry K."/>
            <person name="Miao Y."/>
            <person name="Rahimi M.J."/>
            <person name="Shen Q."/>
            <person name="Grigoriev I.V."/>
            <person name="Kubicek C.P."/>
            <person name="Druzhinina I.S."/>
        </authorList>
    </citation>
    <scope>NUCLEOTIDE SEQUENCE [LARGE SCALE GENOMIC DNA]</scope>
    <source>
        <strain evidence="2 3">CBS 226.95</strain>
    </source>
</reference>
<evidence type="ECO:0000256" key="1">
    <source>
        <dbReference type="SAM" id="SignalP"/>
    </source>
</evidence>
<feature type="signal peptide" evidence="1">
    <location>
        <begin position="1"/>
        <end position="19"/>
    </location>
</feature>
<gene>
    <name evidence="2" type="ORF">M431DRAFT_490319</name>
</gene>
<dbReference type="Proteomes" id="UP000241690">
    <property type="component" value="Unassembled WGS sequence"/>
</dbReference>
<dbReference type="AlphaFoldDB" id="A0A2T4ANQ6"/>
<keyword evidence="3" id="KW-1185">Reference proteome</keyword>
<dbReference type="EMBL" id="KZ679676">
    <property type="protein sequence ID" value="PTB58699.1"/>
    <property type="molecule type" value="Genomic_DNA"/>
</dbReference>
<keyword evidence="1" id="KW-0732">Signal</keyword>
<organism evidence="2 3">
    <name type="scientific">Trichoderma harzianum CBS 226.95</name>
    <dbReference type="NCBI Taxonomy" id="983964"/>
    <lineage>
        <taxon>Eukaryota</taxon>
        <taxon>Fungi</taxon>
        <taxon>Dikarya</taxon>
        <taxon>Ascomycota</taxon>
        <taxon>Pezizomycotina</taxon>
        <taxon>Sordariomycetes</taxon>
        <taxon>Hypocreomycetidae</taxon>
        <taxon>Hypocreales</taxon>
        <taxon>Hypocreaceae</taxon>
        <taxon>Trichoderma</taxon>
    </lineage>
</organism>